<dbReference type="Proteomes" id="UP000499080">
    <property type="component" value="Unassembled WGS sequence"/>
</dbReference>
<dbReference type="PANTHER" id="PTHR10621:SF0">
    <property type="entry name" value="UV EXCISION REPAIR PROTEIN RAD23"/>
    <property type="match status" value="1"/>
</dbReference>
<dbReference type="GO" id="GO:0070628">
    <property type="term" value="F:proteasome binding"/>
    <property type="evidence" value="ECO:0007669"/>
    <property type="project" value="TreeGrafter"/>
</dbReference>
<dbReference type="InterPro" id="IPR000626">
    <property type="entry name" value="Ubiquitin-like_dom"/>
</dbReference>
<dbReference type="GO" id="GO:0043130">
    <property type="term" value="F:ubiquitin binding"/>
    <property type="evidence" value="ECO:0007669"/>
    <property type="project" value="TreeGrafter"/>
</dbReference>
<dbReference type="CDD" id="cd01805">
    <property type="entry name" value="Ubl_Rad23"/>
    <property type="match status" value="1"/>
</dbReference>
<dbReference type="Gene3D" id="1.10.8.10">
    <property type="entry name" value="DNA helicase RuvA subunit, C-terminal domain"/>
    <property type="match status" value="1"/>
</dbReference>
<dbReference type="CDD" id="cd14378">
    <property type="entry name" value="UBA1_Rhp23p_like"/>
    <property type="match status" value="1"/>
</dbReference>
<dbReference type="PROSITE" id="PS50030">
    <property type="entry name" value="UBA"/>
    <property type="match status" value="1"/>
</dbReference>
<evidence type="ECO:0000259" key="3">
    <source>
        <dbReference type="PROSITE" id="PS50053"/>
    </source>
</evidence>
<evidence type="ECO:0000313" key="5">
    <source>
        <dbReference type="EMBL" id="GBO25340.1"/>
    </source>
</evidence>
<protein>
    <submittedName>
        <fullName evidence="5">UV excision repair protein RAD23 B</fullName>
    </submittedName>
</protein>
<dbReference type="Pfam" id="PF00240">
    <property type="entry name" value="ubiquitin"/>
    <property type="match status" value="1"/>
</dbReference>
<dbReference type="FunFam" id="1.10.8.10:FF:000003">
    <property type="entry name" value="UV excision repair protein RAD23 homolog"/>
    <property type="match status" value="1"/>
</dbReference>
<dbReference type="GO" id="GO:0005829">
    <property type="term" value="C:cytosol"/>
    <property type="evidence" value="ECO:0007669"/>
    <property type="project" value="TreeGrafter"/>
</dbReference>
<dbReference type="Gene3D" id="3.10.20.90">
    <property type="entry name" value="Phosphatidylinositol 3-kinase Catalytic Subunit, Chain A, domain 1"/>
    <property type="match status" value="1"/>
</dbReference>
<dbReference type="OrthoDB" id="419317at2759"/>
<dbReference type="AlphaFoldDB" id="A0A4Y2VNN3"/>
<dbReference type="GO" id="GO:0005654">
    <property type="term" value="C:nucleoplasm"/>
    <property type="evidence" value="ECO:0007669"/>
    <property type="project" value="TreeGrafter"/>
</dbReference>
<dbReference type="SUPFAM" id="SSF54236">
    <property type="entry name" value="Ubiquitin-like"/>
    <property type="match status" value="1"/>
</dbReference>
<reference evidence="5 6" key="1">
    <citation type="journal article" date="2019" name="Sci. Rep.">
        <title>Orb-weaving spider Araneus ventricosus genome elucidates the spidroin gene catalogue.</title>
        <authorList>
            <person name="Kono N."/>
            <person name="Nakamura H."/>
            <person name="Ohtoshi R."/>
            <person name="Moran D.A.P."/>
            <person name="Shinohara A."/>
            <person name="Yoshida Y."/>
            <person name="Fujiwara M."/>
            <person name="Mori M."/>
            <person name="Tomita M."/>
            <person name="Arakawa K."/>
        </authorList>
    </citation>
    <scope>NUCLEOTIDE SEQUENCE [LARGE SCALE GENOMIC DNA]</scope>
</reference>
<dbReference type="EMBL" id="BGPR01048323">
    <property type="protein sequence ID" value="GBO25338.1"/>
    <property type="molecule type" value="Genomic_DNA"/>
</dbReference>
<feature type="compositionally biased region" description="Polar residues" evidence="1">
    <location>
        <begin position="85"/>
        <end position="104"/>
    </location>
</feature>
<dbReference type="PROSITE" id="PS50053">
    <property type="entry name" value="UBIQUITIN_2"/>
    <property type="match status" value="1"/>
</dbReference>
<dbReference type="NCBIfam" id="TIGR00601">
    <property type="entry name" value="rad23"/>
    <property type="match status" value="1"/>
</dbReference>
<dbReference type="GO" id="GO:0043161">
    <property type="term" value="P:proteasome-mediated ubiquitin-dependent protein catabolic process"/>
    <property type="evidence" value="ECO:0007669"/>
    <property type="project" value="TreeGrafter"/>
</dbReference>
<dbReference type="SMART" id="SM00213">
    <property type="entry name" value="UBQ"/>
    <property type="match status" value="1"/>
</dbReference>
<dbReference type="InterPro" id="IPR015940">
    <property type="entry name" value="UBA"/>
</dbReference>
<dbReference type="PANTHER" id="PTHR10621">
    <property type="entry name" value="UV EXCISION REPAIR PROTEIN RAD23"/>
    <property type="match status" value="1"/>
</dbReference>
<evidence type="ECO:0000313" key="6">
    <source>
        <dbReference type="Proteomes" id="UP000499080"/>
    </source>
</evidence>
<organism evidence="5 6">
    <name type="scientific">Araneus ventricosus</name>
    <name type="common">Orbweaver spider</name>
    <name type="synonym">Epeira ventricosa</name>
    <dbReference type="NCBI Taxonomy" id="182803"/>
    <lineage>
        <taxon>Eukaryota</taxon>
        <taxon>Metazoa</taxon>
        <taxon>Ecdysozoa</taxon>
        <taxon>Arthropoda</taxon>
        <taxon>Chelicerata</taxon>
        <taxon>Arachnida</taxon>
        <taxon>Araneae</taxon>
        <taxon>Araneomorphae</taxon>
        <taxon>Entelegynae</taxon>
        <taxon>Araneoidea</taxon>
        <taxon>Araneidae</taxon>
        <taxon>Araneus</taxon>
    </lineage>
</organism>
<dbReference type="SMART" id="SM00165">
    <property type="entry name" value="UBA"/>
    <property type="match status" value="1"/>
</dbReference>
<accession>A0A4Y2VNN3</accession>
<dbReference type="InterPro" id="IPR029071">
    <property type="entry name" value="Ubiquitin-like_domsf"/>
</dbReference>
<dbReference type="InterPro" id="IPR009060">
    <property type="entry name" value="UBA-like_sf"/>
</dbReference>
<dbReference type="SUPFAM" id="SSF46934">
    <property type="entry name" value="UBA-like"/>
    <property type="match status" value="1"/>
</dbReference>
<keyword evidence="6" id="KW-1185">Reference proteome</keyword>
<dbReference type="Pfam" id="PF00627">
    <property type="entry name" value="UBA"/>
    <property type="match status" value="1"/>
</dbReference>
<evidence type="ECO:0000256" key="1">
    <source>
        <dbReference type="SAM" id="MobiDB-lite"/>
    </source>
</evidence>
<comment type="caution">
    <text evidence="5">The sequence shown here is derived from an EMBL/GenBank/DDBJ whole genome shotgun (WGS) entry which is preliminary data.</text>
</comment>
<evidence type="ECO:0000259" key="2">
    <source>
        <dbReference type="PROSITE" id="PS50030"/>
    </source>
</evidence>
<feature type="domain" description="Ubiquitin-like" evidence="3">
    <location>
        <begin position="1"/>
        <end position="78"/>
    </location>
</feature>
<feature type="region of interest" description="Disordered" evidence="1">
    <location>
        <begin position="204"/>
        <end position="236"/>
    </location>
</feature>
<proteinExistence type="predicted"/>
<dbReference type="FunFam" id="3.10.20.90:FF:000254">
    <property type="entry name" value="UV excision repair protein Rad23"/>
    <property type="match status" value="1"/>
</dbReference>
<evidence type="ECO:0000313" key="4">
    <source>
        <dbReference type="EMBL" id="GBO25338.1"/>
    </source>
</evidence>
<feature type="region of interest" description="Disordered" evidence="1">
    <location>
        <begin position="79"/>
        <end position="162"/>
    </location>
</feature>
<dbReference type="GO" id="GO:0006289">
    <property type="term" value="P:nucleotide-excision repair"/>
    <property type="evidence" value="ECO:0007669"/>
    <property type="project" value="InterPro"/>
</dbReference>
<gene>
    <name evidence="5" type="primary">RAD23B_0</name>
    <name evidence="4" type="synonym">RAD23B_2</name>
    <name evidence="5" type="ORF">AVEN_218527_1</name>
    <name evidence="4" type="ORF">AVEN_91987_1</name>
</gene>
<dbReference type="InterPro" id="IPR004806">
    <property type="entry name" value="Rad23"/>
</dbReference>
<sequence length="236" mass="25672">MIITLKTLKQQTFKIEVEENESVRSFKEKIEAHKGNEFPANCQKLIYAGKILSDDQKIGEYDIDEKKFVVIMVTKPQAFPEESSEGSSATQGTAKAANQTPSKPETTKESSETPAEAKSSTSTGETEAKPKSEKPAEDSSVTSVNVESLDISAAESTLVLGEDYEKMVSQIVEMGYERDDVERALRASFNNPDRAVEYLITGVLPPENEPQADSPPVGSIQSSNTIPVPSGNEGKH</sequence>
<feature type="domain" description="UBA" evidence="2">
    <location>
        <begin position="162"/>
        <end position="202"/>
    </location>
</feature>
<dbReference type="GO" id="GO:0031593">
    <property type="term" value="F:polyubiquitin modification-dependent protein binding"/>
    <property type="evidence" value="ECO:0007669"/>
    <property type="project" value="TreeGrafter"/>
</dbReference>
<dbReference type="EMBL" id="BGPR01048326">
    <property type="protein sequence ID" value="GBO25340.1"/>
    <property type="molecule type" value="Genomic_DNA"/>
</dbReference>
<feature type="compositionally biased region" description="Basic and acidic residues" evidence="1">
    <location>
        <begin position="126"/>
        <end position="137"/>
    </location>
</feature>
<name>A0A4Y2VNN3_ARAVE</name>